<sequence>MFSQTAQLLKYYFCIISLCAFRAQEDVAASYSRKPDSLAQRNQLSEFFNSVDQDADGQVEREEAIKFLQDLGGSEYSSAAELNESVQQFFGAVDSPDHDLSVDTKEFEKYLADLMTTGSVERWIKHGLQLPQYAEAFRANAVTAFDFPMLVRTDALEVELGVASGLHRQQLLRAMKKKILGQGKVPGVPEGAYCTGVTPTSVVLQWSAPAAAGSPPGHLYEIERRSQLSPIWQAFSIDSQHDTFVDEGVKRHEIYDYRVVMWSSTGQSDYAYVEGCTGTQGAWLVASFWFYHSSTQGTSTLLLALVCLVGALGLQPSPVLRRTLLQLLRSDSDLDRRNSLRKRPKEGMQRRASAGEAVLRRRKSSALVGRQSKLQKRAYSTQNLVATRSSVAAIHESSSAPDVVQRGLPGSAARAEEEPSTCENAEDAWAKIMAAEEDSDDQVENAGDAWAKIMADEQQLEVRSQLALIRQKALTLLRPLRSWPYSFTGSGTDTSGAATPVERQESERRVKSGLPSDSGIKSWEIDEASIKKDKLIGEGAYGQVWLGSWNSQTVAIKQFSARGPLHPSGEPPSALLRRD</sequence>
<comment type="caution">
    <text evidence="6">The sequence shown here is derived from an EMBL/GenBank/DDBJ whole genome shotgun (WGS) entry which is preliminary data.</text>
</comment>
<dbReference type="InterPro" id="IPR036116">
    <property type="entry name" value="FN3_sf"/>
</dbReference>
<feature type="domain" description="EF-hand" evidence="4">
    <location>
        <begin position="39"/>
        <end position="74"/>
    </location>
</feature>
<feature type="region of interest" description="Disordered" evidence="2">
    <location>
        <begin position="336"/>
        <end position="363"/>
    </location>
</feature>
<dbReference type="SMART" id="SM00060">
    <property type="entry name" value="FN3"/>
    <property type="match status" value="1"/>
</dbReference>
<dbReference type="SMART" id="SM00454">
    <property type="entry name" value="SAM"/>
    <property type="match status" value="1"/>
</dbReference>
<dbReference type="InterPro" id="IPR001660">
    <property type="entry name" value="SAM"/>
</dbReference>
<protein>
    <submittedName>
        <fullName evidence="6">Uncharacterized protein</fullName>
    </submittedName>
</protein>
<dbReference type="AlphaFoldDB" id="A0AAE0C372"/>
<evidence type="ECO:0000259" key="5">
    <source>
        <dbReference type="PROSITE" id="PS50853"/>
    </source>
</evidence>
<dbReference type="Gene3D" id="3.30.200.20">
    <property type="entry name" value="Phosphorylase Kinase, domain 1"/>
    <property type="match status" value="1"/>
</dbReference>
<dbReference type="EMBL" id="LGRX02029300">
    <property type="protein sequence ID" value="KAK3247019.1"/>
    <property type="molecule type" value="Genomic_DNA"/>
</dbReference>
<dbReference type="PROSITE" id="PS00107">
    <property type="entry name" value="PROTEIN_KINASE_ATP"/>
    <property type="match status" value="1"/>
</dbReference>
<dbReference type="PROSITE" id="PS50105">
    <property type="entry name" value="SAM_DOMAIN"/>
    <property type="match status" value="1"/>
</dbReference>
<dbReference type="Gene3D" id="1.10.238.10">
    <property type="entry name" value="EF-hand"/>
    <property type="match status" value="1"/>
</dbReference>
<evidence type="ECO:0000259" key="3">
    <source>
        <dbReference type="PROSITE" id="PS50105"/>
    </source>
</evidence>
<dbReference type="Pfam" id="PF07647">
    <property type="entry name" value="SAM_2"/>
    <property type="match status" value="1"/>
</dbReference>
<evidence type="ECO:0000256" key="1">
    <source>
        <dbReference type="PROSITE-ProRule" id="PRU10141"/>
    </source>
</evidence>
<dbReference type="PANTHER" id="PTHR15136">
    <property type="entry name" value="STROMAL INTERACTION MOLECULE HOMOLOG"/>
    <property type="match status" value="1"/>
</dbReference>
<dbReference type="GO" id="GO:0002115">
    <property type="term" value="P:store-operated calcium entry"/>
    <property type="evidence" value="ECO:0007669"/>
    <property type="project" value="TreeGrafter"/>
</dbReference>
<dbReference type="PANTHER" id="PTHR15136:SF13">
    <property type="entry name" value="SAM DOMAIN-CONTAINING PROTEIN"/>
    <property type="match status" value="1"/>
</dbReference>
<dbReference type="InterPro" id="IPR037608">
    <property type="entry name" value="STIM1/2"/>
</dbReference>
<dbReference type="SUPFAM" id="SSF47769">
    <property type="entry name" value="SAM/Pointed domain"/>
    <property type="match status" value="1"/>
</dbReference>
<organism evidence="6 7">
    <name type="scientific">Cymbomonas tetramitiformis</name>
    <dbReference type="NCBI Taxonomy" id="36881"/>
    <lineage>
        <taxon>Eukaryota</taxon>
        <taxon>Viridiplantae</taxon>
        <taxon>Chlorophyta</taxon>
        <taxon>Pyramimonadophyceae</taxon>
        <taxon>Pyramimonadales</taxon>
        <taxon>Pyramimonadaceae</taxon>
        <taxon>Cymbomonas</taxon>
    </lineage>
</organism>
<accession>A0AAE0C372</accession>
<name>A0AAE0C372_9CHLO</name>
<dbReference type="InterPro" id="IPR002048">
    <property type="entry name" value="EF_hand_dom"/>
</dbReference>
<evidence type="ECO:0000313" key="6">
    <source>
        <dbReference type="EMBL" id="KAK3247019.1"/>
    </source>
</evidence>
<evidence type="ECO:0000259" key="4">
    <source>
        <dbReference type="PROSITE" id="PS50222"/>
    </source>
</evidence>
<dbReference type="InterPro" id="IPR013761">
    <property type="entry name" value="SAM/pointed_sf"/>
</dbReference>
<dbReference type="CDD" id="cd00063">
    <property type="entry name" value="FN3"/>
    <property type="match status" value="1"/>
</dbReference>
<proteinExistence type="predicted"/>
<dbReference type="GO" id="GO:0006874">
    <property type="term" value="P:intracellular calcium ion homeostasis"/>
    <property type="evidence" value="ECO:0007669"/>
    <property type="project" value="TreeGrafter"/>
</dbReference>
<dbReference type="GO" id="GO:0005783">
    <property type="term" value="C:endoplasmic reticulum"/>
    <property type="evidence" value="ECO:0007669"/>
    <property type="project" value="TreeGrafter"/>
</dbReference>
<gene>
    <name evidence="6" type="ORF">CYMTET_43474</name>
</gene>
<dbReference type="GO" id="GO:0005524">
    <property type="term" value="F:ATP binding"/>
    <property type="evidence" value="ECO:0007669"/>
    <property type="project" value="UniProtKB-UniRule"/>
</dbReference>
<evidence type="ECO:0000256" key="2">
    <source>
        <dbReference type="SAM" id="MobiDB-lite"/>
    </source>
</evidence>
<keyword evidence="7" id="KW-1185">Reference proteome</keyword>
<dbReference type="FunFam" id="1.10.150.50:FF:000074">
    <property type="entry name" value="Stromal interaction molecule"/>
    <property type="match status" value="1"/>
</dbReference>
<dbReference type="SUPFAM" id="SSF56112">
    <property type="entry name" value="Protein kinase-like (PK-like)"/>
    <property type="match status" value="1"/>
</dbReference>
<dbReference type="Gene3D" id="1.10.150.50">
    <property type="entry name" value="Transcription Factor, Ets-1"/>
    <property type="match status" value="1"/>
</dbReference>
<feature type="region of interest" description="Disordered" evidence="2">
    <location>
        <begin position="560"/>
        <end position="579"/>
    </location>
</feature>
<dbReference type="GO" id="GO:0005509">
    <property type="term" value="F:calcium ion binding"/>
    <property type="evidence" value="ECO:0007669"/>
    <property type="project" value="InterPro"/>
</dbReference>
<dbReference type="GO" id="GO:0005886">
    <property type="term" value="C:plasma membrane"/>
    <property type="evidence" value="ECO:0007669"/>
    <property type="project" value="TreeGrafter"/>
</dbReference>
<feature type="region of interest" description="Disordered" evidence="2">
    <location>
        <begin position="489"/>
        <end position="516"/>
    </location>
</feature>
<dbReference type="InterPro" id="IPR003961">
    <property type="entry name" value="FN3_dom"/>
</dbReference>
<keyword evidence="1" id="KW-0067">ATP-binding</keyword>
<dbReference type="InterPro" id="IPR013783">
    <property type="entry name" value="Ig-like_fold"/>
</dbReference>
<evidence type="ECO:0000313" key="7">
    <source>
        <dbReference type="Proteomes" id="UP001190700"/>
    </source>
</evidence>
<reference evidence="6 7" key="1">
    <citation type="journal article" date="2015" name="Genome Biol. Evol.">
        <title>Comparative Genomics of a Bacterivorous Green Alga Reveals Evolutionary Causalities and Consequences of Phago-Mixotrophic Mode of Nutrition.</title>
        <authorList>
            <person name="Burns J.A."/>
            <person name="Paasch A."/>
            <person name="Narechania A."/>
            <person name="Kim E."/>
        </authorList>
    </citation>
    <scope>NUCLEOTIDE SEQUENCE [LARGE SCALE GENOMIC DNA]</scope>
    <source>
        <strain evidence="6 7">PLY_AMNH</strain>
    </source>
</reference>
<feature type="domain" description="Fibronectin type-III" evidence="5">
    <location>
        <begin position="185"/>
        <end position="282"/>
    </location>
</feature>
<dbReference type="Gene3D" id="2.60.40.10">
    <property type="entry name" value="Immunoglobulins"/>
    <property type="match status" value="1"/>
</dbReference>
<dbReference type="InterPro" id="IPR011009">
    <property type="entry name" value="Kinase-like_dom_sf"/>
</dbReference>
<dbReference type="InterPro" id="IPR017441">
    <property type="entry name" value="Protein_kinase_ATP_BS"/>
</dbReference>
<dbReference type="Proteomes" id="UP001190700">
    <property type="component" value="Unassembled WGS sequence"/>
</dbReference>
<dbReference type="SUPFAM" id="SSF49265">
    <property type="entry name" value="Fibronectin type III"/>
    <property type="match status" value="1"/>
</dbReference>
<feature type="domain" description="SAM" evidence="3">
    <location>
        <begin position="115"/>
        <end position="176"/>
    </location>
</feature>
<dbReference type="PROSITE" id="PS50222">
    <property type="entry name" value="EF_HAND_2"/>
    <property type="match status" value="1"/>
</dbReference>
<dbReference type="InterPro" id="IPR011992">
    <property type="entry name" value="EF-hand-dom_pair"/>
</dbReference>
<dbReference type="GO" id="GO:0005246">
    <property type="term" value="F:calcium channel regulator activity"/>
    <property type="evidence" value="ECO:0007669"/>
    <property type="project" value="InterPro"/>
</dbReference>
<dbReference type="PROSITE" id="PS50853">
    <property type="entry name" value="FN3"/>
    <property type="match status" value="1"/>
</dbReference>
<feature type="region of interest" description="Disordered" evidence="2">
    <location>
        <begin position="396"/>
        <end position="423"/>
    </location>
</feature>
<keyword evidence="1" id="KW-0547">Nucleotide-binding</keyword>
<feature type="binding site" evidence="1">
    <location>
        <position position="557"/>
    </location>
    <ligand>
        <name>ATP</name>
        <dbReference type="ChEBI" id="CHEBI:30616"/>
    </ligand>
</feature>
<dbReference type="SUPFAM" id="SSF47473">
    <property type="entry name" value="EF-hand"/>
    <property type="match status" value="1"/>
</dbReference>